<dbReference type="Proteomes" id="UP001215151">
    <property type="component" value="Unassembled WGS sequence"/>
</dbReference>
<evidence type="ECO:0000313" key="3">
    <source>
        <dbReference type="EMBL" id="KAJ8483001.1"/>
    </source>
</evidence>
<organism evidence="3 4">
    <name type="scientific">Trametes cubensis</name>
    <dbReference type="NCBI Taxonomy" id="1111947"/>
    <lineage>
        <taxon>Eukaryota</taxon>
        <taxon>Fungi</taxon>
        <taxon>Dikarya</taxon>
        <taxon>Basidiomycota</taxon>
        <taxon>Agaricomycotina</taxon>
        <taxon>Agaricomycetes</taxon>
        <taxon>Polyporales</taxon>
        <taxon>Polyporaceae</taxon>
        <taxon>Trametes</taxon>
    </lineage>
</organism>
<comment type="caution">
    <text evidence="3">The sequence shown here is derived from an EMBL/GenBank/DDBJ whole genome shotgun (WGS) entry which is preliminary data.</text>
</comment>
<name>A0AAD7TUT9_9APHY</name>
<evidence type="ECO:0000313" key="4">
    <source>
        <dbReference type="Proteomes" id="UP001215151"/>
    </source>
</evidence>
<sequence>MASPLEGWVYVDDDDYRIQFSDDWGVTRSIQQAYDNTMHAVSSLEGATATFKFTGTAVSVYGAVGDVADYGWPSSSYAIDGQVYEMYDFVTAAGFSNVTQLRYQVPYFTVQDLPASEHTLVITNTNGTSPNTYWLDYIRFYPSINSTSGVPTSSGTGALSSQTSASVTNAQNTSSTSTSTSQNPDPGVNGRSSGSQSNGAVIGGAIGGVVAVSIVAMIAMFLYLRYRLRAHALSEENRSLGSRNALSPELYQSSGSSSSAMRFVGHVPTLADQPPLQEPLPDSARTLPSSPQPTFGTIRSPDRRKPRITRNLPSQNPHSPGAIVREQREQLFTAFTPATTSGRHKYI</sequence>
<gene>
    <name evidence="3" type="ORF">ONZ51_g4998</name>
</gene>
<evidence type="ECO:0008006" key="5">
    <source>
        <dbReference type="Google" id="ProtNLM"/>
    </source>
</evidence>
<evidence type="ECO:0000256" key="2">
    <source>
        <dbReference type="SAM" id="Phobius"/>
    </source>
</evidence>
<keyword evidence="2" id="KW-0472">Membrane</keyword>
<feature type="compositionally biased region" description="Low complexity" evidence="1">
    <location>
        <begin position="151"/>
        <end position="182"/>
    </location>
</feature>
<dbReference type="AlphaFoldDB" id="A0AAD7TUT9"/>
<proteinExistence type="predicted"/>
<reference evidence="3" key="1">
    <citation type="submission" date="2022-11" db="EMBL/GenBank/DDBJ databases">
        <title>Genome Sequence of Cubamyces cubensis.</title>
        <authorList>
            <person name="Buettner E."/>
        </authorList>
    </citation>
    <scope>NUCLEOTIDE SEQUENCE</scope>
    <source>
        <strain evidence="3">MPL-01</strain>
    </source>
</reference>
<feature type="compositionally biased region" description="Polar residues" evidence="1">
    <location>
        <begin position="286"/>
        <end position="297"/>
    </location>
</feature>
<feature type="region of interest" description="Disordered" evidence="1">
    <location>
        <begin position="270"/>
        <end position="323"/>
    </location>
</feature>
<dbReference type="EMBL" id="JAPEVG010000102">
    <property type="protein sequence ID" value="KAJ8483001.1"/>
    <property type="molecule type" value="Genomic_DNA"/>
</dbReference>
<protein>
    <recommendedName>
        <fullName evidence="5">Transmembrane protein</fullName>
    </recommendedName>
</protein>
<feature type="transmembrane region" description="Helical" evidence="2">
    <location>
        <begin position="201"/>
        <end position="224"/>
    </location>
</feature>
<feature type="region of interest" description="Disordered" evidence="1">
    <location>
        <begin position="151"/>
        <end position="196"/>
    </location>
</feature>
<dbReference type="Gene3D" id="2.60.120.260">
    <property type="entry name" value="Galactose-binding domain-like"/>
    <property type="match status" value="1"/>
</dbReference>
<keyword evidence="2" id="KW-1133">Transmembrane helix</keyword>
<keyword evidence="2" id="KW-0812">Transmembrane</keyword>
<accession>A0AAD7TUT9</accession>
<evidence type="ECO:0000256" key="1">
    <source>
        <dbReference type="SAM" id="MobiDB-lite"/>
    </source>
</evidence>
<keyword evidence="4" id="KW-1185">Reference proteome</keyword>